<proteinExistence type="predicted"/>
<dbReference type="Proteomes" id="UP000033385">
    <property type="component" value="Unassembled WGS sequence"/>
</dbReference>
<sequence length="42" mass="4904">MRALKTTWPVTHHTLSGKGKIVFVDAQYLWMQVVNKDKSQFI</sequence>
<name>A0A0F3NK77_ANAPH</name>
<dbReference type="AlphaFoldDB" id="A0A0F3NK77"/>
<dbReference type="PATRIC" id="fig|1359153.3.peg.447"/>
<comment type="caution">
    <text evidence="1">The sequence shown here is derived from an EMBL/GenBank/DDBJ whole genome shotgun (WGS) entry which is preliminary data.</text>
</comment>
<evidence type="ECO:0000313" key="2">
    <source>
        <dbReference type="Proteomes" id="UP000033385"/>
    </source>
</evidence>
<gene>
    <name evidence="1" type="ORF">APHNP_0436</name>
</gene>
<organism evidence="1 2">
    <name type="scientific">Anaplasma phagocytophilum str. ApNP</name>
    <dbReference type="NCBI Taxonomy" id="1359153"/>
    <lineage>
        <taxon>Bacteria</taxon>
        <taxon>Pseudomonadati</taxon>
        <taxon>Pseudomonadota</taxon>
        <taxon>Alphaproteobacteria</taxon>
        <taxon>Rickettsiales</taxon>
        <taxon>Anaplasmataceae</taxon>
        <taxon>Anaplasma</taxon>
        <taxon>phagocytophilum group</taxon>
    </lineage>
</organism>
<reference evidence="1 2" key="1">
    <citation type="submission" date="2015-01" db="EMBL/GenBank/DDBJ databases">
        <title>Genome Sequencing of Rickettsiales.</title>
        <authorList>
            <person name="Daugherty S.C."/>
            <person name="Su Q."/>
            <person name="Abolude K."/>
            <person name="Beier-Sexton M."/>
            <person name="Carlyon J.A."/>
            <person name="Carter R."/>
            <person name="Day N.P."/>
            <person name="Dumler S.J."/>
            <person name="Dyachenko V."/>
            <person name="Godinez A."/>
            <person name="Kurtti T.J."/>
            <person name="Lichay M."/>
            <person name="Mullins K.E."/>
            <person name="Ott S."/>
            <person name="Pappas-Brown V."/>
            <person name="Paris D.H."/>
            <person name="Patel P."/>
            <person name="Richards A.L."/>
            <person name="Sadzewicz L."/>
            <person name="Sears K."/>
            <person name="Seidman D."/>
            <person name="Sengamalay N."/>
            <person name="Stenos J."/>
            <person name="Tallon L.J."/>
            <person name="Vincent G."/>
            <person name="Fraser C.M."/>
            <person name="Munderloh U."/>
            <person name="Dunning-Hotopp J.C."/>
        </authorList>
    </citation>
    <scope>NUCLEOTIDE SEQUENCE [LARGE SCALE GENOMIC DNA]</scope>
    <source>
        <strain evidence="1 2">ApNP</strain>
    </source>
</reference>
<evidence type="ECO:0000313" key="1">
    <source>
        <dbReference type="EMBL" id="KJV67309.1"/>
    </source>
</evidence>
<accession>A0A0F3NK77</accession>
<protein>
    <submittedName>
        <fullName evidence="1">Uncharacterized protein</fullName>
    </submittedName>
</protein>
<dbReference type="EMBL" id="LANW01000001">
    <property type="protein sequence ID" value="KJV67309.1"/>
    <property type="molecule type" value="Genomic_DNA"/>
</dbReference>